<evidence type="ECO:0000256" key="9">
    <source>
        <dbReference type="ARBA" id="ARBA00023065"/>
    </source>
</evidence>
<dbReference type="GO" id="GO:0015288">
    <property type="term" value="F:porin activity"/>
    <property type="evidence" value="ECO:0007669"/>
    <property type="project" value="UniProtKB-KW"/>
</dbReference>
<organism evidence="18 19">
    <name type="scientific">Candidatus Sulfobium mesophilum</name>
    <dbReference type="NCBI Taxonomy" id="2016548"/>
    <lineage>
        <taxon>Bacteria</taxon>
        <taxon>Pseudomonadati</taxon>
        <taxon>Nitrospirota</taxon>
        <taxon>Nitrospiria</taxon>
        <taxon>Nitrospirales</taxon>
        <taxon>Nitrospiraceae</taxon>
        <taxon>Candidatus Sulfobium</taxon>
    </lineage>
</organism>
<evidence type="ECO:0000256" key="11">
    <source>
        <dbReference type="ARBA" id="ARBA00023136"/>
    </source>
</evidence>
<evidence type="ECO:0000256" key="1">
    <source>
        <dbReference type="ARBA" id="ARBA00004571"/>
    </source>
</evidence>
<sequence>MKILFLMFCIAAIVSLPAIGSADDYIIGDGDELQISVWGEQQLDAKVVVRPDGKITLPGIGDAEASGFAPMVLGQKLAERLEAFVKKAIVTVTVVRMTNNKIYVFGGGVAQGQGSGKEGEGAGTSGSTQSVWSAGVHNMPGRTTLLKFLTGLGNLRGADLEHAYIIRDGKKLDVDFYALFMKAELSKDVALKSEDMIFLPDNTNNKIYVMGAVNAPKAVFYWKGVKILDVILDAGGFTKFASENSVVVMRQDADQKKIINVKVKDLMKEGDLGQNITLLPGDFVIVKESIF</sequence>
<dbReference type="GO" id="GO:0009279">
    <property type="term" value="C:cell outer membrane"/>
    <property type="evidence" value="ECO:0007669"/>
    <property type="project" value="UniProtKB-SubCell"/>
</dbReference>
<evidence type="ECO:0000256" key="14">
    <source>
        <dbReference type="ARBA" id="ARBA00023288"/>
    </source>
</evidence>
<dbReference type="InterPro" id="IPR054765">
    <property type="entry name" value="SLBB_dom"/>
</dbReference>
<accession>A0A2U3QDK9</accession>
<dbReference type="Pfam" id="PF22461">
    <property type="entry name" value="SLBB_2"/>
    <property type="match status" value="1"/>
</dbReference>
<evidence type="ECO:0000256" key="3">
    <source>
        <dbReference type="ARBA" id="ARBA00022448"/>
    </source>
</evidence>
<dbReference type="NCBIfam" id="TIGR03027">
    <property type="entry name" value="pepcterm_export"/>
    <property type="match status" value="1"/>
</dbReference>
<keyword evidence="9" id="KW-0406">Ion transport</keyword>
<dbReference type="Proteomes" id="UP000245125">
    <property type="component" value="Unassembled WGS sequence"/>
</dbReference>
<dbReference type="Gene3D" id="3.30.1950.10">
    <property type="entry name" value="wza like domain"/>
    <property type="match status" value="1"/>
</dbReference>
<dbReference type="OrthoDB" id="9808421at2"/>
<keyword evidence="10" id="KW-0626">Porin</keyword>
<evidence type="ECO:0000256" key="12">
    <source>
        <dbReference type="ARBA" id="ARBA00023139"/>
    </source>
</evidence>
<comment type="similarity">
    <text evidence="2">Belongs to the BexD/CtrA/VexA family.</text>
</comment>
<dbReference type="Pfam" id="PF02563">
    <property type="entry name" value="Poly_export"/>
    <property type="match status" value="1"/>
</dbReference>
<keyword evidence="13" id="KW-0998">Cell outer membrane</keyword>
<dbReference type="InterPro" id="IPR049712">
    <property type="entry name" value="Poly_export"/>
</dbReference>
<keyword evidence="12" id="KW-0564">Palmitate</keyword>
<evidence type="ECO:0000256" key="7">
    <source>
        <dbReference type="ARBA" id="ARBA00022729"/>
    </source>
</evidence>
<proteinExistence type="inferred from homology"/>
<keyword evidence="3" id="KW-0813">Transport</keyword>
<feature type="signal peptide" evidence="15">
    <location>
        <begin position="1"/>
        <end position="20"/>
    </location>
</feature>
<keyword evidence="11" id="KW-0472">Membrane</keyword>
<dbReference type="GO" id="GO:0015159">
    <property type="term" value="F:polysaccharide transmembrane transporter activity"/>
    <property type="evidence" value="ECO:0007669"/>
    <property type="project" value="InterPro"/>
</dbReference>
<dbReference type="InterPro" id="IPR003715">
    <property type="entry name" value="Poly_export_N"/>
</dbReference>
<evidence type="ECO:0000256" key="8">
    <source>
        <dbReference type="ARBA" id="ARBA00023047"/>
    </source>
</evidence>
<feature type="chain" id="PRO_5015700576" evidence="15">
    <location>
        <begin position="21"/>
        <end position="291"/>
    </location>
</feature>
<evidence type="ECO:0000256" key="15">
    <source>
        <dbReference type="SAM" id="SignalP"/>
    </source>
</evidence>
<dbReference type="GO" id="GO:0046930">
    <property type="term" value="C:pore complex"/>
    <property type="evidence" value="ECO:0007669"/>
    <property type="project" value="UniProtKB-KW"/>
</dbReference>
<keyword evidence="7 15" id="KW-0732">Signal</keyword>
<keyword evidence="19" id="KW-1185">Reference proteome</keyword>
<dbReference type="PANTHER" id="PTHR33619:SF3">
    <property type="entry name" value="POLYSACCHARIDE EXPORT PROTEIN GFCE-RELATED"/>
    <property type="match status" value="1"/>
</dbReference>
<evidence type="ECO:0000256" key="2">
    <source>
        <dbReference type="ARBA" id="ARBA00009450"/>
    </source>
</evidence>
<dbReference type="GO" id="GO:0006811">
    <property type="term" value="P:monoatomic ion transport"/>
    <property type="evidence" value="ECO:0007669"/>
    <property type="project" value="UniProtKB-KW"/>
</dbReference>
<evidence type="ECO:0000256" key="6">
    <source>
        <dbReference type="ARBA" id="ARBA00022692"/>
    </source>
</evidence>
<dbReference type="PANTHER" id="PTHR33619">
    <property type="entry name" value="POLYSACCHARIDE EXPORT PROTEIN GFCE-RELATED"/>
    <property type="match status" value="1"/>
</dbReference>
<keyword evidence="8" id="KW-0625">Polysaccharide transport</keyword>
<evidence type="ECO:0000313" key="18">
    <source>
        <dbReference type="EMBL" id="SPP99497.1"/>
    </source>
</evidence>
<keyword evidence="5" id="KW-0762">Sugar transport</keyword>
<name>A0A2U3QDK9_9BACT</name>
<dbReference type="EMBL" id="OUUY01000001">
    <property type="protein sequence ID" value="SPP99497.1"/>
    <property type="molecule type" value="Genomic_DNA"/>
</dbReference>
<gene>
    <name evidence="18" type="ORF">NBG4_10031</name>
</gene>
<dbReference type="InterPro" id="IPR017477">
    <property type="entry name" value="PEP-CTERM_polysacc_export"/>
</dbReference>
<reference evidence="19" key="1">
    <citation type="submission" date="2018-03" db="EMBL/GenBank/DDBJ databases">
        <authorList>
            <person name="Zecchin S."/>
        </authorList>
    </citation>
    <scope>NUCLEOTIDE SEQUENCE [LARGE SCALE GENOMIC DNA]</scope>
</reference>
<evidence type="ECO:0000256" key="5">
    <source>
        <dbReference type="ARBA" id="ARBA00022597"/>
    </source>
</evidence>
<comment type="subcellular location">
    <subcellularLocation>
        <location evidence="1">Cell outer membrane</location>
        <topology evidence="1">Multi-pass membrane protein</topology>
    </subcellularLocation>
</comment>
<evidence type="ECO:0000313" key="19">
    <source>
        <dbReference type="Proteomes" id="UP000245125"/>
    </source>
</evidence>
<feature type="domain" description="SLBB" evidence="17">
    <location>
        <begin position="206"/>
        <end position="286"/>
    </location>
</feature>
<feature type="domain" description="Polysaccharide export protein N-terminal" evidence="16">
    <location>
        <begin position="22"/>
        <end position="94"/>
    </location>
</feature>
<dbReference type="AlphaFoldDB" id="A0A2U3QDK9"/>
<protein>
    <submittedName>
        <fullName evidence="18">Polysaccharide export protein, PEP-CTERM sytem-associated</fullName>
    </submittedName>
</protein>
<keyword evidence="14" id="KW-0449">Lipoprotein</keyword>
<evidence type="ECO:0000256" key="10">
    <source>
        <dbReference type="ARBA" id="ARBA00023114"/>
    </source>
</evidence>
<evidence type="ECO:0000256" key="13">
    <source>
        <dbReference type="ARBA" id="ARBA00023237"/>
    </source>
</evidence>
<evidence type="ECO:0000259" key="16">
    <source>
        <dbReference type="Pfam" id="PF02563"/>
    </source>
</evidence>
<keyword evidence="6" id="KW-0812">Transmembrane</keyword>
<dbReference type="Gene3D" id="3.10.560.10">
    <property type="entry name" value="Outer membrane lipoprotein wza domain like"/>
    <property type="match status" value="2"/>
</dbReference>
<evidence type="ECO:0000256" key="4">
    <source>
        <dbReference type="ARBA" id="ARBA00022452"/>
    </source>
</evidence>
<keyword evidence="4" id="KW-1134">Transmembrane beta strand</keyword>
<evidence type="ECO:0000259" key="17">
    <source>
        <dbReference type="Pfam" id="PF22461"/>
    </source>
</evidence>